<comment type="caution">
    <text evidence="1">The sequence shown here is derived from an EMBL/GenBank/DDBJ whole genome shotgun (WGS) entry which is preliminary data.</text>
</comment>
<dbReference type="EMBL" id="BTSY01000005">
    <property type="protein sequence ID" value="GMT30908.1"/>
    <property type="molecule type" value="Genomic_DNA"/>
</dbReference>
<organism evidence="1 2">
    <name type="scientific">Pristionchus fissidentatus</name>
    <dbReference type="NCBI Taxonomy" id="1538716"/>
    <lineage>
        <taxon>Eukaryota</taxon>
        <taxon>Metazoa</taxon>
        <taxon>Ecdysozoa</taxon>
        <taxon>Nematoda</taxon>
        <taxon>Chromadorea</taxon>
        <taxon>Rhabditida</taxon>
        <taxon>Rhabditina</taxon>
        <taxon>Diplogasteromorpha</taxon>
        <taxon>Diplogasteroidea</taxon>
        <taxon>Neodiplogasteridae</taxon>
        <taxon>Pristionchus</taxon>
    </lineage>
</organism>
<gene>
    <name evidence="1" type="ORF">PFISCL1PPCAC_22205</name>
</gene>
<evidence type="ECO:0008006" key="3">
    <source>
        <dbReference type="Google" id="ProtNLM"/>
    </source>
</evidence>
<dbReference type="Proteomes" id="UP001432322">
    <property type="component" value="Unassembled WGS sequence"/>
</dbReference>
<feature type="non-terminal residue" evidence="1">
    <location>
        <position position="1"/>
    </location>
</feature>
<evidence type="ECO:0000313" key="1">
    <source>
        <dbReference type="EMBL" id="GMT30908.1"/>
    </source>
</evidence>
<protein>
    <recommendedName>
        <fullName evidence="3">Ribosomal protein</fullName>
    </recommendedName>
</protein>
<proteinExistence type="predicted"/>
<name>A0AAV5WJT2_9BILA</name>
<sequence length="87" mass="9635">ATLIPNILLIIEKVSILPSNRVAWNTGTQRIAISAKKLEEARKTTNNQNWLTVANTAEQTKAIQRMTAEKNIVFSGSRPPNAHITAR</sequence>
<accession>A0AAV5WJT2</accession>
<reference evidence="1" key="1">
    <citation type="submission" date="2023-10" db="EMBL/GenBank/DDBJ databases">
        <title>Genome assembly of Pristionchus species.</title>
        <authorList>
            <person name="Yoshida K."/>
            <person name="Sommer R.J."/>
        </authorList>
    </citation>
    <scope>NUCLEOTIDE SEQUENCE</scope>
    <source>
        <strain evidence="1">RS5133</strain>
    </source>
</reference>
<feature type="non-terminal residue" evidence="1">
    <location>
        <position position="87"/>
    </location>
</feature>
<keyword evidence="2" id="KW-1185">Reference proteome</keyword>
<evidence type="ECO:0000313" key="2">
    <source>
        <dbReference type="Proteomes" id="UP001432322"/>
    </source>
</evidence>
<dbReference type="AlphaFoldDB" id="A0AAV5WJT2"/>